<reference evidence="3" key="1">
    <citation type="submission" date="2018-03" db="EMBL/GenBank/DDBJ databases">
        <authorList>
            <person name="Batty M. E."/>
            <person name="Batty M E."/>
        </authorList>
    </citation>
    <scope>NUCLEOTIDE SEQUENCE [LARGE SCALE GENOMIC DNA]</scope>
</reference>
<dbReference type="EMBL" id="LS398552">
    <property type="protein sequence ID" value="SPR04925.1"/>
    <property type="molecule type" value="Genomic_DNA"/>
</dbReference>
<evidence type="ECO:0000256" key="1">
    <source>
        <dbReference type="SAM" id="Phobius"/>
    </source>
</evidence>
<keyword evidence="1" id="KW-0812">Transmembrane</keyword>
<keyword evidence="1" id="KW-0472">Membrane</keyword>
<dbReference type="Proteomes" id="UP000244943">
    <property type="component" value="Chromosome I"/>
</dbReference>
<feature type="transmembrane region" description="Helical" evidence="1">
    <location>
        <begin position="39"/>
        <end position="64"/>
    </location>
</feature>
<organism evidence="2 3">
    <name type="scientific">Orientia tsutsugamushi</name>
    <name type="common">Rickettsia tsutsugamushi</name>
    <dbReference type="NCBI Taxonomy" id="784"/>
    <lineage>
        <taxon>Bacteria</taxon>
        <taxon>Pseudomonadati</taxon>
        <taxon>Pseudomonadota</taxon>
        <taxon>Alphaproteobacteria</taxon>
        <taxon>Rickettsiales</taxon>
        <taxon>Rickettsiaceae</taxon>
        <taxon>Rickettsieae</taxon>
        <taxon>Orientia</taxon>
    </lineage>
</organism>
<protein>
    <submittedName>
        <fullName evidence="2">Uncharacterized protein</fullName>
    </submittedName>
</protein>
<name>A0A2U3QVB4_ORITS</name>
<proteinExistence type="predicted"/>
<accession>A0A2U3QVB4</accession>
<evidence type="ECO:0000313" key="3">
    <source>
        <dbReference type="Proteomes" id="UP000244943"/>
    </source>
</evidence>
<gene>
    <name evidence="2" type="ORF">UT76HP_00545</name>
</gene>
<feature type="transmembrane region" description="Helical" evidence="1">
    <location>
        <begin position="89"/>
        <end position="110"/>
    </location>
</feature>
<dbReference type="AlphaFoldDB" id="A0A2U3QVB4"/>
<evidence type="ECO:0000313" key="2">
    <source>
        <dbReference type="EMBL" id="SPR04925.1"/>
    </source>
</evidence>
<keyword evidence="1" id="KW-1133">Transmembrane helix</keyword>
<sequence>MPIINSITSHVFCYISVSSRCTMNKPTLICKDNNFSFSLYLFILSLNFNLSYFFALGCFIAFFIPDLLTPSRLALSCLYTSLYCDTSSVSLSIEIFIGFLFFYTISLLNCRHCPDSFIHRITPLYVQLDFCS</sequence>